<feature type="region of interest" description="Disordered" evidence="1">
    <location>
        <begin position="1"/>
        <end position="40"/>
    </location>
</feature>
<dbReference type="InterPro" id="IPR036259">
    <property type="entry name" value="MFS_trans_sf"/>
</dbReference>
<keyword evidence="2" id="KW-0472">Membrane</keyword>
<name>A0A9X4REK4_9ACTN</name>
<feature type="compositionally biased region" description="Basic and acidic residues" evidence="1">
    <location>
        <begin position="1"/>
        <end position="25"/>
    </location>
</feature>
<dbReference type="SUPFAM" id="SSF103473">
    <property type="entry name" value="MFS general substrate transporter"/>
    <property type="match status" value="1"/>
</dbReference>
<comment type="caution">
    <text evidence="3">The sequence shown here is derived from an EMBL/GenBank/DDBJ whole genome shotgun (WGS) entry which is preliminary data.</text>
</comment>
<gene>
    <name evidence="3" type="ORF">NVS88_15805</name>
</gene>
<protein>
    <submittedName>
        <fullName evidence="3">Uncharacterized protein</fullName>
    </submittedName>
</protein>
<evidence type="ECO:0000256" key="1">
    <source>
        <dbReference type="SAM" id="MobiDB-lite"/>
    </source>
</evidence>
<proteinExistence type="predicted"/>
<dbReference type="AlphaFoldDB" id="A0A9X4REK4"/>
<dbReference type="Proteomes" id="UP001152755">
    <property type="component" value="Unassembled WGS sequence"/>
</dbReference>
<keyword evidence="2" id="KW-1133">Transmembrane helix</keyword>
<keyword evidence="2" id="KW-0812">Transmembrane</keyword>
<sequence length="127" mass="13060">MREVVGGEGAARERVPGRRDEHEGLLDEPLDDDTRGDGIEPAEHEVEGLQLCNQAAIYALDAEARSRIMTAYMVAYFAGGIVGSLVAGVAYQAGGWPLVCGLGAASAALGLAARSVFAGSRSGRAAA</sequence>
<dbReference type="PANTHER" id="PTHR42910:SF1">
    <property type="entry name" value="MAJOR FACILITATOR SUPERFAMILY (MFS) PROFILE DOMAIN-CONTAINING PROTEIN"/>
    <property type="match status" value="1"/>
</dbReference>
<dbReference type="PANTHER" id="PTHR42910">
    <property type="entry name" value="TRANSPORTER SCO4007-RELATED"/>
    <property type="match status" value="1"/>
</dbReference>
<keyword evidence="4" id="KW-1185">Reference proteome</keyword>
<reference evidence="3" key="1">
    <citation type="submission" date="2022-08" db="EMBL/GenBank/DDBJ databases">
        <title>Genome analysis of Corynebacteriales strain.</title>
        <authorList>
            <person name="Lee S.D."/>
        </authorList>
    </citation>
    <scope>NUCLEOTIDE SEQUENCE</scope>
    <source>
        <strain evidence="3">D3-21</strain>
    </source>
</reference>
<evidence type="ECO:0000256" key="2">
    <source>
        <dbReference type="SAM" id="Phobius"/>
    </source>
</evidence>
<dbReference type="EMBL" id="JANRHA010000010">
    <property type="protein sequence ID" value="MDG3016025.1"/>
    <property type="molecule type" value="Genomic_DNA"/>
</dbReference>
<accession>A0A9X4REK4</accession>
<feature type="transmembrane region" description="Helical" evidence="2">
    <location>
        <begin position="71"/>
        <end position="90"/>
    </location>
</feature>
<feature type="transmembrane region" description="Helical" evidence="2">
    <location>
        <begin position="96"/>
        <end position="117"/>
    </location>
</feature>
<evidence type="ECO:0000313" key="3">
    <source>
        <dbReference type="EMBL" id="MDG3016025.1"/>
    </source>
</evidence>
<evidence type="ECO:0000313" key="4">
    <source>
        <dbReference type="Proteomes" id="UP001152755"/>
    </source>
</evidence>
<organism evidence="3 4">
    <name type="scientific">Speluncibacter jeojiensis</name>
    <dbReference type="NCBI Taxonomy" id="2710754"/>
    <lineage>
        <taxon>Bacteria</taxon>
        <taxon>Bacillati</taxon>
        <taxon>Actinomycetota</taxon>
        <taxon>Actinomycetes</taxon>
        <taxon>Mycobacteriales</taxon>
        <taxon>Speluncibacteraceae</taxon>
        <taxon>Speluncibacter</taxon>
    </lineage>
</organism>